<name>A0ABU6VVA7_9FABA</name>
<accession>A0ABU6VVA7</accession>
<dbReference type="Proteomes" id="UP001341840">
    <property type="component" value="Unassembled WGS sequence"/>
</dbReference>
<dbReference type="EMBL" id="JASCZI010153685">
    <property type="protein sequence ID" value="MED6177570.1"/>
    <property type="molecule type" value="Genomic_DNA"/>
</dbReference>
<sequence>MHAEVSAIKQQHQEEVSAFQSKLGAVQTQQQQQATQQQQQAEEIHGLRKMIKLLLLRSEPDMRSEEVEALLQDAQHSPIDANSAHGSTRVPNMGVDNDEGIHED</sequence>
<reference evidence="2 3" key="1">
    <citation type="journal article" date="2023" name="Plants (Basel)">
        <title>Bridging the Gap: Combining Genomics and Transcriptomics Approaches to Understand Stylosanthes scabra, an Orphan Legume from the Brazilian Caatinga.</title>
        <authorList>
            <person name="Ferreira-Neto J.R.C."/>
            <person name="da Silva M.D."/>
            <person name="Binneck E."/>
            <person name="de Melo N.F."/>
            <person name="da Silva R.H."/>
            <person name="de Melo A.L.T.M."/>
            <person name="Pandolfi V."/>
            <person name="Bustamante F.O."/>
            <person name="Brasileiro-Vidal A.C."/>
            <person name="Benko-Iseppon A.M."/>
        </authorList>
    </citation>
    <scope>NUCLEOTIDE SEQUENCE [LARGE SCALE GENOMIC DNA]</scope>
    <source>
        <tissue evidence="2">Leaves</tissue>
    </source>
</reference>
<keyword evidence="3" id="KW-1185">Reference proteome</keyword>
<comment type="caution">
    <text evidence="2">The sequence shown here is derived from an EMBL/GenBank/DDBJ whole genome shotgun (WGS) entry which is preliminary data.</text>
</comment>
<gene>
    <name evidence="2" type="ORF">PIB30_099383</name>
</gene>
<organism evidence="2 3">
    <name type="scientific">Stylosanthes scabra</name>
    <dbReference type="NCBI Taxonomy" id="79078"/>
    <lineage>
        <taxon>Eukaryota</taxon>
        <taxon>Viridiplantae</taxon>
        <taxon>Streptophyta</taxon>
        <taxon>Embryophyta</taxon>
        <taxon>Tracheophyta</taxon>
        <taxon>Spermatophyta</taxon>
        <taxon>Magnoliopsida</taxon>
        <taxon>eudicotyledons</taxon>
        <taxon>Gunneridae</taxon>
        <taxon>Pentapetalae</taxon>
        <taxon>rosids</taxon>
        <taxon>fabids</taxon>
        <taxon>Fabales</taxon>
        <taxon>Fabaceae</taxon>
        <taxon>Papilionoideae</taxon>
        <taxon>50 kb inversion clade</taxon>
        <taxon>dalbergioids sensu lato</taxon>
        <taxon>Dalbergieae</taxon>
        <taxon>Pterocarpus clade</taxon>
        <taxon>Stylosanthes</taxon>
    </lineage>
</organism>
<protein>
    <submittedName>
        <fullName evidence="2">Uncharacterized protein</fullName>
    </submittedName>
</protein>
<feature type="region of interest" description="Disordered" evidence="1">
    <location>
        <begin position="73"/>
        <end position="104"/>
    </location>
</feature>
<evidence type="ECO:0000313" key="3">
    <source>
        <dbReference type="Proteomes" id="UP001341840"/>
    </source>
</evidence>
<evidence type="ECO:0000313" key="2">
    <source>
        <dbReference type="EMBL" id="MED6177570.1"/>
    </source>
</evidence>
<evidence type="ECO:0000256" key="1">
    <source>
        <dbReference type="SAM" id="MobiDB-lite"/>
    </source>
</evidence>
<proteinExistence type="predicted"/>